<dbReference type="Proteomes" id="UP001055439">
    <property type="component" value="Chromosome 6"/>
</dbReference>
<dbReference type="AlphaFoldDB" id="A0A9E7GCB7"/>
<feature type="domain" description="F-box associated beta-propeller type 1" evidence="1">
    <location>
        <begin position="100"/>
        <end position="337"/>
    </location>
</feature>
<evidence type="ECO:0000313" key="3">
    <source>
        <dbReference type="Proteomes" id="UP001055439"/>
    </source>
</evidence>
<evidence type="ECO:0000259" key="1">
    <source>
        <dbReference type="Pfam" id="PF07734"/>
    </source>
</evidence>
<dbReference type="EMBL" id="CP097508">
    <property type="protein sequence ID" value="URE10543.1"/>
    <property type="molecule type" value="Genomic_DNA"/>
</dbReference>
<dbReference type="PANTHER" id="PTHR35546">
    <property type="entry name" value="F-BOX PROTEIN INTERACTION DOMAIN PROTEIN-RELATED"/>
    <property type="match status" value="1"/>
</dbReference>
<dbReference type="SUPFAM" id="SSF81383">
    <property type="entry name" value="F-box domain"/>
    <property type="match status" value="1"/>
</dbReference>
<dbReference type="OrthoDB" id="5319261at2759"/>
<dbReference type="InterPro" id="IPR055290">
    <property type="entry name" value="At3g26010-like"/>
</dbReference>
<keyword evidence="3" id="KW-1185">Reference proteome</keyword>
<proteinExistence type="predicted"/>
<sequence length="359" mass="42824">MSTIMVSIPKDILHMEILPWLSYKTLSKLSSVSKEWYHLIYHDSVFMHQHSYRHGSLGFMCVRDHNVDFVPINMFGKLNIYEPETSFSSFPDGTGCARIVASTNGLLLLLLKTRWENHNLFNNSTFHYIWNPVTKEGHAIPESHTRNNEYIGLAYEPLASPTHYKLVKLIVDNLIKFKKFEFKIYLSDMRKWITYDQRLVIQVQCSMCWWNVLYIRGIIYWNCDPYIIWFDLDKNISDYMLPPIEQFKYFQYLGVTDEEILTNTQQLYNNSFLIWMMAKEGEWVKRYHLDSINIMDDSYFLPLPFMGGNKFYIEMTIKGKNMLCYYQMATKEIIEISELENHRFLTPCQYTLLNYNSNR</sequence>
<organism evidence="2 3">
    <name type="scientific">Musa troglodytarum</name>
    <name type="common">fe'i banana</name>
    <dbReference type="NCBI Taxonomy" id="320322"/>
    <lineage>
        <taxon>Eukaryota</taxon>
        <taxon>Viridiplantae</taxon>
        <taxon>Streptophyta</taxon>
        <taxon>Embryophyta</taxon>
        <taxon>Tracheophyta</taxon>
        <taxon>Spermatophyta</taxon>
        <taxon>Magnoliopsida</taxon>
        <taxon>Liliopsida</taxon>
        <taxon>Zingiberales</taxon>
        <taxon>Musaceae</taxon>
        <taxon>Musa</taxon>
    </lineage>
</organism>
<dbReference type="Gene3D" id="1.20.1280.50">
    <property type="match status" value="1"/>
</dbReference>
<dbReference type="InterPro" id="IPR036047">
    <property type="entry name" value="F-box-like_dom_sf"/>
</dbReference>
<gene>
    <name evidence="2" type="ORF">MUK42_35341</name>
</gene>
<evidence type="ECO:0000313" key="2">
    <source>
        <dbReference type="EMBL" id="URE10543.1"/>
    </source>
</evidence>
<protein>
    <recommendedName>
        <fullName evidence="1">F-box associated beta-propeller type 1 domain-containing protein</fullName>
    </recommendedName>
</protein>
<reference evidence="2" key="1">
    <citation type="submission" date="2022-05" db="EMBL/GenBank/DDBJ databases">
        <title>The Musa troglodytarum L. genome provides insights into the mechanism of non-climacteric behaviour and enrichment of carotenoids.</title>
        <authorList>
            <person name="Wang J."/>
        </authorList>
    </citation>
    <scope>NUCLEOTIDE SEQUENCE</scope>
    <source>
        <tissue evidence="2">Leaf</tissue>
    </source>
</reference>
<dbReference type="PANTHER" id="PTHR35546:SF130">
    <property type="entry name" value="EXPRESSED PROTEIN"/>
    <property type="match status" value="1"/>
</dbReference>
<name>A0A9E7GCB7_9LILI</name>
<dbReference type="InterPro" id="IPR006527">
    <property type="entry name" value="F-box-assoc_dom_typ1"/>
</dbReference>
<accession>A0A9E7GCB7</accession>
<dbReference type="Pfam" id="PF07734">
    <property type="entry name" value="FBA_1"/>
    <property type="match status" value="1"/>
</dbReference>